<dbReference type="OrthoDB" id="9761526at2"/>
<feature type="binding site" evidence="9">
    <location>
        <position position="334"/>
    </location>
    <ligand>
        <name>hybrid [4Fe-2O-2S] cluster</name>
        <dbReference type="ChEBI" id="CHEBI:60519"/>
    </ligand>
</feature>
<dbReference type="InterPro" id="IPR016099">
    <property type="entry name" value="Prismane-like_a/b-sand"/>
</dbReference>
<evidence type="ECO:0000256" key="1">
    <source>
        <dbReference type="ARBA" id="ARBA00004496"/>
    </source>
</evidence>
<dbReference type="NCBIfam" id="NF003658">
    <property type="entry name" value="PRK05290.1"/>
    <property type="match status" value="1"/>
</dbReference>
<dbReference type="NCBIfam" id="TIGR01703">
    <property type="entry name" value="hybrid_clust"/>
    <property type="match status" value="1"/>
</dbReference>
<dbReference type="STRING" id="1552.A7L45_20575"/>
<keyword evidence="7 9" id="KW-0411">Iron-sulfur</keyword>
<evidence type="ECO:0000256" key="9">
    <source>
        <dbReference type="HAMAP-Rule" id="MF_00069"/>
    </source>
</evidence>
<keyword evidence="6 9" id="KW-0408">Iron</keyword>
<dbReference type="GO" id="GO:0046872">
    <property type="term" value="F:metal ion binding"/>
    <property type="evidence" value="ECO:0007669"/>
    <property type="project" value="UniProtKB-KW"/>
</dbReference>
<name>A0A1J0GMX4_9CLOT</name>
<evidence type="ECO:0000256" key="7">
    <source>
        <dbReference type="ARBA" id="ARBA00023014"/>
    </source>
</evidence>
<accession>A0A1J0GMX4</accession>
<feature type="binding site" evidence="9">
    <location>
        <position position="266"/>
    </location>
    <ligand>
        <name>hybrid [4Fe-2O-2S] cluster</name>
        <dbReference type="ChEBI" id="CHEBI:60519"/>
    </ligand>
</feature>
<proteinExistence type="inferred from homology"/>
<comment type="cofactor">
    <cofactor evidence="9">
        <name>[4Fe-4S] cluster</name>
        <dbReference type="ChEBI" id="CHEBI:49883"/>
    </cofactor>
    <text evidence="9">Binds 1 [4Fe-4S] cluster.</text>
</comment>
<reference evidence="11" key="1">
    <citation type="journal article" date="2016" name="Front. Microbiol.">
        <title>Complete Genome Sequence of Clostridium estertheticum DSM 8809, a Microbe Identified in Spoiled Vacuum Packed Beef.</title>
        <authorList>
            <person name="Yu Z."/>
            <person name="Gunn L."/>
            <person name="Brennan E."/>
            <person name="Reid R."/>
            <person name="Wall P.G."/>
            <person name="Gaora O.P."/>
            <person name="Hurley D."/>
            <person name="Bolton D."/>
            <person name="Fanning S."/>
        </authorList>
    </citation>
    <scope>NUCLEOTIDE SEQUENCE [LARGE SCALE GENOMIC DNA]</scope>
    <source>
        <strain evidence="11">DSM 8809</strain>
    </source>
</reference>
<comment type="function">
    <text evidence="9">Catalyzes the reduction of hydroxylamine to form NH(3) and H(2)O.</text>
</comment>
<dbReference type="FunFam" id="1.20.1270.20:FF:000001">
    <property type="entry name" value="Hydroxylamine reductase"/>
    <property type="match status" value="1"/>
</dbReference>
<dbReference type="CDD" id="cd01914">
    <property type="entry name" value="HCP"/>
    <property type="match status" value="1"/>
</dbReference>
<evidence type="ECO:0000256" key="3">
    <source>
        <dbReference type="ARBA" id="ARBA00022490"/>
    </source>
</evidence>
<feature type="binding site" evidence="9">
    <location>
        <position position="514"/>
    </location>
    <ligand>
        <name>hybrid [4Fe-2O-2S] cluster</name>
        <dbReference type="ChEBI" id="CHEBI:60519"/>
    </ligand>
</feature>
<dbReference type="SUPFAM" id="SSF56821">
    <property type="entry name" value="Prismane protein-like"/>
    <property type="match status" value="1"/>
</dbReference>
<dbReference type="Gene3D" id="1.20.1270.20">
    <property type="match status" value="2"/>
</dbReference>
<comment type="cofactor">
    <cofactor evidence="9">
        <name>hybrid [4Fe-2O-2S] cluster</name>
        <dbReference type="ChEBI" id="CHEBI:60519"/>
    </cofactor>
    <text evidence="9">Binds 1 hybrid [4Fe-2O-2S] cluster.</text>
</comment>
<dbReference type="AlphaFoldDB" id="A0A1J0GMX4"/>
<dbReference type="GO" id="GO:0005737">
    <property type="term" value="C:cytoplasm"/>
    <property type="evidence" value="ECO:0007669"/>
    <property type="project" value="UniProtKB-SubCell"/>
</dbReference>
<keyword evidence="3 9" id="KW-0963">Cytoplasm</keyword>
<dbReference type="InterPro" id="IPR016100">
    <property type="entry name" value="Prismane_a-bundle"/>
</dbReference>
<evidence type="ECO:0000313" key="10">
    <source>
        <dbReference type="EMBL" id="APC42280.1"/>
    </source>
</evidence>
<feature type="binding site" evidence="9">
    <location>
        <position position="17"/>
    </location>
    <ligand>
        <name>[4Fe-4S] cluster</name>
        <dbReference type="ChEBI" id="CHEBI:49883"/>
    </ligand>
</feature>
<dbReference type="FunFam" id="3.40.50.2030:FF:000002">
    <property type="entry name" value="Hydroxylamine reductase"/>
    <property type="match status" value="1"/>
</dbReference>
<dbReference type="EC" id="1.7.99.1" evidence="9"/>
<feature type="binding site" evidence="9">
    <location>
        <position position="479"/>
    </location>
    <ligand>
        <name>hybrid [4Fe-2O-2S] cluster</name>
        <dbReference type="ChEBI" id="CHEBI:60519"/>
    </ligand>
</feature>
<protein>
    <recommendedName>
        <fullName evidence="9">Hydroxylamine reductase</fullName>
        <ecNumber evidence="9">1.7.99.1</ecNumber>
    </recommendedName>
    <alternativeName>
        <fullName evidence="9">Hybrid-cluster protein</fullName>
        <shortName evidence="9">HCP</shortName>
    </alternativeName>
    <alternativeName>
        <fullName evidence="9">Prismane protein</fullName>
    </alternativeName>
</protein>
<feature type="binding site" evidence="9">
    <location>
        <position position="290"/>
    </location>
    <ligand>
        <name>hybrid [4Fe-2O-2S] cluster</name>
        <dbReference type="ChEBI" id="CHEBI:60519"/>
    </ligand>
</feature>
<dbReference type="InterPro" id="IPR011254">
    <property type="entry name" value="Prismane-like_sf"/>
</dbReference>
<organism evidence="10 11">
    <name type="scientific">Clostridium estertheticum subsp. estertheticum</name>
    <dbReference type="NCBI Taxonomy" id="1552"/>
    <lineage>
        <taxon>Bacteria</taxon>
        <taxon>Bacillati</taxon>
        <taxon>Bacillota</taxon>
        <taxon>Clostridia</taxon>
        <taxon>Eubacteriales</taxon>
        <taxon>Clostridiaceae</taxon>
        <taxon>Clostridium</taxon>
    </lineage>
</organism>
<evidence type="ECO:0000313" key="11">
    <source>
        <dbReference type="Proteomes" id="UP000182569"/>
    </source>
</evidence>
<dbReference type="Gene3D" id="3.40.50.2030">
    <property type="match status" value="2"/>
</dbReference>
<sequence>MAMFCYQCQEAANCTGCTVKGVCGKTESLAKAQDLLIYITKGISIYGVRARENGIVNKEVDTFIMESLFATITNANFDRNIFIERVRKGLSLREGLKNELLNAGIKLNDKGENASWLKKIFNLFGFGTEEELNLPDAAVWFSNDLKAFDEKAATVGVLSTQNEDIRSLRELLIYGLKGMAAYAKHANNLGYDDEGLHAFTQKGLASTLDDTLGVNELVALVLECGKYGVDAMALLDKANTTSYGNPEITKVNIGVKTNPAILISGHDLKDMEELLKQTEGTGVDIYTHSEMLPANYYPAFKKYKHLVGNYGNAWWKQNQEFESFNGPILMTTNCIVTPKASYKDRIYTTGVTGFPGVKHIADGINGKAKDFSQIIKQAKKCAAPVEIEKGEIVGGFAHNQVIALADKIVDAVKSGSIKRFFVMAGCDGRMKSRDYYTEFAQKLPKDAIILTAGCAKYKYNKLNLGDIGGIPRVLDAGQCNDSYSLVVIALKLKEVFGLDDINELPISYNIAWYEQKAVIVLLALLHLGVKNIHLGPTLPAFLSPNVVKVLVDSFGIGGIINVDDDIDMFMGA</sequence>
<dbReference type="PANTHER" id="PTHR30109:SF0">
    <property type="entry name" value="HYDROXYLAMINE REDUCTASE"/>
    <property type="match status" value="1"/>
</dbReference>
<evidence type="ECO:0000256" key="4">
    <source>
        <dbReference type="ARBA" id="ARBA00022723"/>
    </source>
</evidence>
<feature type="binding site" evidence="9">
    <location>
        <position position="8"/>
    </location>
    <ligand>
        <name>[4Fe-4S] cluster</name>
        <dbReference type="ChEBI" id="CHEBI:49883"/>
    </ligand>
</feature>
<dbReference type="GO" id="GO:0042542">
    <property type="term" value="P:response to hydrogen peroxide"/>
    <property type="evidence" value="ECO:0007669"/>
    <property type="project" value="TreeGrafter"/>
</dbReference>
<dbReference type="EMBL" id="CP015756">
    <property type="protein sequence ID" value="APC42280.1"/>
    <property type="molecule type" value="Genomic_DNA"/>
</dbReference>
<evidence type="ECO:0000256" key="8">
    <source>
        <dbReference type="ARBA" id="ARBA00051350"/>
    </source>
</evidence>
<keyword evidence="4 9" id="KW-0479">Metal-binding</keyword>
<feature type="modified residue" description="Cysteine persulfide" evidence="9">
    <location>
        <position position="426"/>
    </location>
</feature>
<dbReference type="InterPro" id="IPR004137">
    <property type="entry name" value="HCP/CODH"/>
</dbReference>
<dbReference type="GO" id="GO:0004601">
    <property type="term" value="F:peroxidase activity"/>
    <property type="evidence" value="ECO:0007669"/>
    <property type="project" value="TreeGrafter"/>
</dbReference>
<comment type="catalytic activity">
    <reaction evidence="8 9">
        <text>A + NH4(+) + H2O = hydroxylamine + AH2 + H(+)</text>
        <dbReference type="Rhea" id="RHEA:22052"/>
        <dbReference type="ChEBI" id="CHEBI:13193"/>
        <dbReference type="ChEBI" id="CHEBI:15377"/>
        <dbReference type="ChEBI" id="CHEBI:15378"/>
        <dbReference type="ChEBI" id="CHEBI:15429"/>
        <dbReference type="ChEBI" id="CHEBI:17499"/>
        <dbReference type="ChEBI" id="CHEBI:28938"/>
        <dbReference type="EC" id="1.7.99.1"/>
    </reaction>
</comment>
<dbReference type="Proteomes" id="UP000182569">
    <property type="component" value="Chromosome"/>
</dbReference>
<dbReference type="HAMAP" id="MF_00069">
    <property type="entry name" value="Hydroxylam_reduct"/>
    <property type="match status" value="1"/>
</dbReference>
<dbReference type="RefSeq" id="WP_071614572.1">
    <property type="nucleotide sequence ID" value="NZ_CP015756.1"/>
</dbReference>
<feature type="binding site" evidence="9">
    <location>
        <position position="454"/>
    </location>
    <ligand>
        <name>hybrid [4Fe-2O-2S] cluster</name>
        <dbReference type="ChEBI" id="CHEBI:60519"/>
    </ligand>
</feature>
<dbReference type="KEGG" id="ceu:A7L45_20575"/>
<dbReference type="FunFam" id="3.40.50.2030:FF:000001">
    <property type="entry name" value="Hydroxylamine reductase"/>
    <property type="match status" value="1"/>
</dbReference>
<gene>
    <name evidence="9" type="primary">hcp</name>
    <name evidence="10" type="ORF">A7L45_20575</name>
</gene>
<feature type="binding site" evidence="9">
    <location>
        <position position="23"/>
    </location>
    <ligand>
        <name>[4Fe-4S] cluster</name>
        <dbReference type="ChEBI" id="CHEBI:49883"/>
    </ligand>
</feature>
<dbReference type="InterPro" id="IPR010048">
    <property type="entry name" value="Hydroxylam_reduct"/>
</dbReference>
<dbReference type="Pfam" id="PF03063">
    <property type="entry name" value="Prismane"/>
    <property type="match status" value="1"/>
</dbReference>
<evidence type="ECO:0000256" key="6">
    <source>
        <dbReference type="ARBA" id="ARBA00023004"/>
    </source>
</evidence>
<dbReference type="PIRSF" id="PIRSF000076">
    <property type="entry name" value="HCP"/>
    <property type="match status" value="1"/>
</dbReference>
<evidence type="ECO:0000256" key="5">
    <source>
        <dbReference type="ARBA" id="ARBA00023002"/>
    </source>
</evidence>
<keyword evidence="5 9" id="KW-0560">Oxidoreductase</keyword>
<comment type="subcellular location">
    <subcellularLocation>
        <location evidence="1 9">Cytoplasm</location>
    </subcellularLocation>
</comment>
<feature type="binding site" evidence="9">
    <location>
        <position position="5"/>
    </location>
    <ligand>
        <name>[4Fe-4S] cluster</name>
        <dbReference type="ChEBI" id="CHEBI:49883"/>
    </ligand>
</feature>
<dbReference type="GO" id="GO:0051539">
    <property type="term" value="F:4 iron, 4 sulfur cluster binding"/>
    <property type="evidence" value="ECO:0007669"/>
    <property type="project" value="UniProtKB-KW"/>
</dbReference>
<feature type="binding site" description="via persulfide group" evidence="9">
    <location>
        <position position="426"/>
    </location>
    <ligand>
        <name>hybrid [4Fe-2O-2S] cluster</name>
        <dbReference type="ChEBI" id="CHEBI:60519"/>
    </ligand>
</feature>
<keyword evidence="11" id="KW-1185">Reference proteome</keyword>
<keyword evidence="2 9" id="KW-0004">4Fe-4S</keyword>
<evidence type="ECO:0000256" key="2">
    <source>
        <dbReference type="ARBA" id="ARBA00022485"/>
    </source>
</evidence>
<dbReference type="GO" id="GO:0050418">
    <property type="term" value="F:hydroxylamine reductase activity"/>
    <property type="evidence" value="ECO:0007669"/>
    <property type="project" value="UniProtKB-UniRule"/>
</dbReference>
<comment type="similarity">
    <text evidence="9">Belongs to the HCP family.</text>
</comment>
<feature type="binding site" evidence="9">
    <location>
        <position position="516"/>
    </location>
    <ligand>
        <name>hybrid [4Fe-2O-2S] cluster</name>
        <dbReference type="ChEBI" id="CHEBI:60519"/>
    </ligand>
</feature>
<dbReference type="PANTHER" id="PTHR30109">
    <property type="entry name" value="HYDROXYLAMINE REDUCTASE"/>
    <property type="match status" value="1"/>
</dbReference>